<evidence type="ECO:0000256" key="3">
    <source>
        <dbReference type="ARBA" id="ARBA00022980"/>
    </source>
</evidence>
<evidence type="ECO:0000313" key="8">
    <source>
        <dbReference type="EMBL" id="RKP23998.1"/>
    </source>
</evidence>
<dbReference type="AlphaFoldDB" id="A0A4P9YZ20"/>
<accession>A0A4P9YZ20</accession>
<organism evidence="10 11">
    <name type="scientific">Syncephalis pseudoplumigaleata</name>
    <dbReference type="NCBI Taxonomy" id="1712513"/>
    <lineage>
        <taxon>Eukaryota</taxon>
        <taxon>Fungi</taxon>
        <taxon>Fungi incertae sedis</taxon>
        <taxon>Zoopagomycota</taxon>
        <taxon>Zoopagomycotina</taxon>
        <taxon>Zoopagomycetes</taxon>
        <taxon>Zoopagales</taxon>
        <taxon>Piptocephalidaceae</taxon>
        <taxon>Syncephalis</taxon>
    </lineage>
</organism>
<evidence type="ECO:0000256" key="2">
    <source>
        <dbReference type="ARBA" id="ARBA00008970"/>
    </source>
</evidence>
<dbReference type="OrthoDB" id="2257454at2759"/>
<proteinExistence type="inferred from homology"/>
<dbReference type="EMBL" id="KZ989796">
    <property type="protein sequence ID" value="RKP25324.1"/>
    <property type="molecule type" value="Genomic_DNA"/>
</dbReference>
<evidence type="ECO:0000313" key="11">
    <source>
        <dbReference type="Proteomes" id="UP000278143"/>
    </source>
</evidence>
<dbReference type="Proteomes" id="UP000278143">
    <property type="component" value="Unassembled WGS sequence"/>
</dbReference>
<evidence type="ECO:0000256" key="7">
    <source>
        <dbReference type="SAM" id="Coils"/>
    </source>
</evidence>
<protein>
    <recommendedName>
        <fullName evidence="6">Small ribosomal subunit protein mS33</fullName>
    </recommendedName>
</protein>
<gene>
    <name evidence="9" type="ORF">SYNPS1DRAFT_10271</name>
    <name evidence="8" type="ORF">SYNPS1DRAFT_6712</name>
    <name evidence="10" type="ORF">SYNPS1DRAFT_9318</name>
</gene>
<evidence type="ECO:0000256" key="4">
    <source>
        <dbReference type="ARBA" id="ARBA00023128"/>
    </source>
</evidence>
<dbReference type="GO" id="GO:1990904">
    <property type="term" value="C:ribonucleoprotein complex"/>
    <property type="evidence" value="ECO:0007669"/>
    <property type="project" value="UniProtKB-KW"/>
</dbReference>
<dbReference type="PANTHER" id="PTHR13362">
    <property type="entry name" value="MITOCHONDRIAL RIBOSOMAL PROTEIN S33"/>
    <property type="match status" value="1"/>
</dbReference>
<keyword evidence="5" id="KW-0687">Ribonucleoprotein</keyword>
<comment type="subcellular location">
    <subcellularLocation>
        <location evidence="1">Mitochondrion</location>
    </subcellularLocation>
</comment>
<comment type="similarity">
    <text evidence="2">Belongs to the mitochondrion-specific ribosomal protein mS33 family.</text>
</comment>
<feature type="coiled-coil region" evidence="7">
    <location>
        <begin position="56"/>
        <end position="83"/>
    </location>
</feature>
<dbReference type="EMBL" id="KZ990517">
    <property type="protein sequence ID" value="RKP23998.1"/>
    <property type="molecule type" value="Genomic_DNA"/>
</dbReference>
<keyword evidence="11" id="KW-1185">Reference proteome</keyword>
<feature type="non-terminal residue" evidence="10">
    <location>
        <position position="1"/>
    </location>
</feature>
<reference evidence="10" key="2">
    <citation type="submission" date="2018-07" db="EMBL/GenBank/DDBJ databases">
        <title>Leveraging single-cell genomics to expand the Fungal Tree of Life.</title>
        <authorList>
            <consortium name="DOE Joint Genome Institute"/>
            <person name="Ahrendt S.R."/>
            <person name="Quandt C.A."/>
            <person name="Ciobanu D."/>
            <person name="Clum A."/>
            <person name="Salamov A."/>
            <person name="Andreopoulos B."/>
            <person name="Cheng J.-F."/>
            <person name="Woyke T."/>
            <person name="Pelin A."/>
            <person name="Henrissat B."/>
            <person name="Reynolds N."/>
            <person name="Benny G.L."/>
            <person name="Smith M.E."/>
            <person name="James T.Y."/>
            <person name="Grigoriev I.V."/>
        </authorList>
    </citation>
    <scope>NUCLEOTIDE SEQUENCE</scope>
    <source>
        <strain evidence="10">Benny S71-1</strain>
    </source>
</reference>
<dbReference type="PANTHER" id="PTHR13362:SF2">
    <property type="entry name" value="SMALL RIBOSOMAL SUBUNIT PROTEIN MS33"/>
    <property type="match status" value="1"/>
</dbReference>
<evidence type="ECO:0000256" key="6">
    <source>
        <dbReference type="ARBA" id="ARBA00035132"/>
    </source>
</evidence>
<dbReference type="GO" id="GO:0005840">
    <property type="term" value="C:ribosome"/>
    <property type="evidence" value="ECO:0007669"/>
    <property type="project" value="UniProtKB-KW"/>
</dbReference>
<evidence type="ECO:0000313" key="9">
    <source>
        <dbReference type="EMBL" id="RKP24074.1"/>
    </source>
</evidence>
<evidence type="ECO:0000256" key="5">
    <source>
        <dbReference type="ARBA" id="ARBA00023274"/>
    </source>
</evidence>
<sequence length="93" mass="10799">AKGKLAELAQLTARMFGHVYNPTGIRTGNKILRKRLLGPTFTAYYPKEFGQEARLLKNITKEFPELELENMAEEERLDEVERRRRRGKGPPKK</sequence>
<keyword evidence="3" id="KW-0689">Ribosomal protein</keyword>
<name>A0A4P9YZ20_9FUNG</name>
<feature type="non-terminal residue" evidence="10">
    <location>
        <position position="93"/>
    </location>
</feature>
<keyword evidence="4" id="KW-0496">Mitochondrion</keyword>
<dbReference type="EMBL" id="KZ990464">
    <property type="protein sequence ID" value="RKP24074.1"/>
    <property type="molecule type" value="Genomic_DNA"/>
</dbReference>
<evidence type="ECO:0000256" key="1">
    <source>
        <dbReference type="ARBA" id="ARBA00004173"/>
    </source>
</evidence>
<reference evidence="11" key="1">
    <citation type="journal article" date="2018" name="Nat. Microbiol.">
        <title>Leveraging single-cell genomics to expand the fungal tree of life.</title>
        <authorList>
            <person name="Ahrendt S.R."/>
            <person name="Quandt C.A."/>
            <person name="Ciobanu D."/>
            <person name="Clum A."/>
            <person name="Salamov A."/>
            <person name="Andreopoulos B."/>
            <person name="Cheng J.F."/>
            <person name="Woyke T."/>
            <person name="Pelin A."/>
            <person name="Henrissat B."/>
            <person name="Reynolds N.K."/>
            <person name="Benny G.L."/>
            <person name="Smith M.E."/>
            <person name="James T.Y."/>
            <person name="Grigoriev I.V."/>
        </authorList>
    </citation>
    <scope>NUCLEOTIDE SEQUENCE [LARGE SCALE GENOMIC DNA]</scope>
    <source>
        <strain evidence="11">Benny S71-1</strain>
    </source>
</reference>
<dbReference type="GO" id="GO:0005739">
    <property type="term" value="C:mitochondrion"/>
    <property type="evidence" value="ECO:0007669"/>
    <property type="project" value="UniProtKB-SubCell"/>
</dbReference>
<dbReference type="Pfam" id="PF08293">
    <property type="entry name" value="MRP-S33"/>
    <property type="match status" value="1"/>
</dbReference>
<evidence type="ECO:0000313" key="10">
    <source>
        <dbReference type="EMBL" id="RKP25324.1"/>
    </source>
</evidence>
<dbReference type="InterPro" id="IPR013219">
    <property type="entry name" value="Ribosomal_mS33"/>
</dbReference>
<keyword evidence="7" id="KW-0175">Coiled coil</keyword>